<protein>
    <submittedName>
        <fullName evidence="1">Uncharacterized protein</fullName>
    </submittedName>
</protein>
<name>A0A0F9NLK0_9ZZZZ</name>
<reference evidence="1" key="1">
    <citation type="journal article" date="2015" name="Nature">
        <title>Complex archaea that bridge the gap between prokaryotes and eukaryotes.</title>
        <authorList>
            <person name="Spang A."/>
            <person name="Saw J.H."/>
            <person name="Jorgensen S.L."/>
            <person name="Zaremba-Niedzwiedzka K."/>
            <person name="Martijn J."/>
            <person name="Lind A.E."/>
            <person name="van Eijk R."/>
            <person name="Schleper C."/>
            <person name="Guy L."/>
            <person name="Ettema T.J."/>
        </authorList>
    </citation>
    <scope>NUCLEOTIDE SEQUENCE</scope>
</reference>
<sequence length="368" mass="41893">MESSHNNHDIVIDRLIDFFYKLSGNRAMPNLFPNVFSEEVLEKYGNKSKQLSYLFTIYKQKENIEDLLNILIGNLSWTEDLEEKLNDIIEPLDLISLNGEVSKKSELVEQLTFGSFQKARKEISETPKKKEEILAQYNISQTAYEDFENTINSFAKAMKPLLSTFSSFKTLFEPSRILAKLASFELPSFALSPPILYPLLEGEESIEEVLISGLCPLTNGTCSLPDVIIKDLEEKKPYAFLIFPSEYKALEEITNKILSKYSINLITAIAEPFFGGKYCKVCSFIKFSNFCIAEIGGLNPNVLMEVGLAFGLDRITILTLNEKHTIQGDVPFDLNSFMNIPYKSNEELEKELENHVQKIKKHIELHGN</sequence>
<gene>
    <name evidence="1" type="ORF">LCGC14_1246530</name>
</gene>
<dbReference type="EMBL" id="LAZR01006786">
    <property type="protein sequence ID" value="KKM89655.1"/>
    <property type="molecule type" value="Genomic_DNA"/>
</dbReference>
<dbReference type="AlphaFoldDB" id="A0A0F9NLK0"/>
<proteinExistence type="predicted"/>
<organism evidence="1">
    <name type="scientific">marine sediment metagenome</name>
    <dbReference type="NCBI Taxonomy" id="412755"/>
    <lineage>
        <taxon>unclassified sequences</taxon>
        <taxon>metagenomes</taxon>
        <taxon>ecological metagenomes</taxon>
    </lineage>
</organism>
<evidence type="ECO:0000313" key="1">
    <source>
        <dbReference type="EMBL" id="KKM89655.1"/>
    </source>
</evidence>
<accession>A0A0F9NLK0</accession>
<comment type="caution">
    <text evidence="1">The sequence shown here is derived from an EMBL/GenBank/DDBJ whole genome shotgun (WGS) entry which is preliminary data.</text>
</comment>